<evidence type="ECO:0000256" key="1">
    <source>
        <dbReference type="ARBA" id="ARBA00023015"/>
    </source>
</evidence>
<dbReference type="SUPFAM" id="SSF46689">
    <property type="entry name" value="Homeodomain-like"/>
    <property type="match status" value="1"/>
</dbReference>
<dbReference type="PANTHER" id="PTHR30055">
    <property type="entry name" value="HTH-TYPE TRANSCRIPTIONAL REGULATOR RUTR"/>
    <property type="match status" value="1"/>
</dbReference>
<dbReference type="PANTHER" id="PTHR30055:SF234">
    <property type="entry name" value="HTH-TYPE TRANSCRIPTIONAL REGULATOR BETI"/>
    <property type="match status" value="1"/>
</dbReference>
<dbReference type="Proteomes" id="UP000295124">
    <property type="component" value="Unassembled WGS sequence"/>
</dbReference>
<dbReference type="InterPro" id="IPR001647">
    <property type="entry name" value="HTH_TetR"/>
</dbReference>
<keyword evidence="3" id="KW-0804">Transcription</keyword>
<dbReference type="GO" id="GO:0003700">
    <property type="term" value="F:DNA-binding transcription factor activity"/>
    <property type="evidence" value="ECO:0007669"/>
    <property type="project" value="TreeGrafter"/>
</dbReference>
<dbReference type="Pfam" id="PF00440">
    <property type="entry name" value="TetR_N"/>
    <property type="match status" value="1"/>
</dbReference>
<dbReference type="PROSITE" id="PS50977">
    <property type="entry name" value="HTH_TETR_2"/>
    <property type="match status" value="1"/>
</dbReference>
<reference evidence="6 7" key="1">
    <citation type="submission" date="2019-03" db="EMBL/GenBank/DDBJ databases">
        <title>Draft genome sequences of novel Actinobacteria.</title>
        <authorList>
            <person name="Sahin N."/>
            <person name="Ay H."/>
            <person name="Saygin H."/>
        </authorList>
    </citation>
    <scope>NUCLEOTIDE SEQUENCE [LARGE SCALE GENOMIC DNA]</scope>
    <source>
        <strain evidence="6 7">JCM 13523</strain>
    </source>
</reference>
<keyword evidence="1" id="KW-0805">Transcription regulation</keyword>
<dbReference type="RefSeq" id="WP_132170474.1">
    <property type="nucleotide sequence ID" value="NZ_SMKX01000067.1"/>
</dbReference>
<dbReference type="EMBL" id="SMKX01000067">
    <property type="protein sequence ID" value="TDD57718.1"/>
    <property type="molecule type" value="Genomic_DNA"/>
</dbReference>
<evidence type="ECO:0000256" key="3">
    <source>
        <dbReference type="ARBA" id="ARBA00023163"/>
    </source>
</evidence>
<dbReference type="PRINTS" id="PR00455">
    <property type="entry name" value="HTHTETR"/>
</dbReference>
<protein>
    <submittedName>
        <fullName evidence="6">TetR/AcrR family transcriptional regulator</fullName>
    </submittedName>
</protein>
<evidence type="ECO:0000313" key="7">
    <source>
        <dbReference type="Proteomes" id="UP000295124"/>
    </source>
</evidence>
<accession>A0A4R4ZGI9</accession>
<keyword evidence="7" id="KW-1185">Reference proteome</keyword>
<evidence type="ECO:0000256" key="4">
    <source>
        <dbReference type="PROSITE-ProRule" id="PRU00335"/>
    </source>
</evidence>
<dbReference type="AlphaFoldDB" id="A0A4R4ZGI9"/>
<sequence length="194" mass="20729">MPRTGSRGGPQTRAKIAEVAGGLFLEHGFDAVTVADIAKAAGLSSVTVFKHFPRKEDLFLDRQDEAEDLLVAALRKPGNAVDLLHRLTLELADAGHPLSGLDPRSVPFFQTVAESPALANRAREIAASLQQALTRELPPTETAPLLAAFFVAGYTTVVVDTASRRLAGEPLDAVAVDHRVRLESLYDALRNGLG</sequence>
<proteinExistence type="predicted"/>
<organism evidence="6 7">
    <name type="scientific">Kribbella antibiotica</name>
    <dbReference type="NCBI Taxonomy" id="190195"/>
    <lineage>
        <taxon>Bacteria</taxon>
        <taxon>Bacillati</taxon>
        <taxon>Actinomycetota</taxon>
        <taxon>Actinomycetes</taxon>
        <taxon>Propionibacteriales</taxon>
        <taxon>Kribbellaceae</taxon>
        <taxon>Kribbella</taxon>
    </lineage>
</organism>
<gene>
    <name evidence="6" type="ORF">E1263_22405</name>
</gene>
<comment type="caution">
    <text evidence="6">The sequence shown here is derived from an EMBL/GenBank/DDBJ whole genome shotgun (WGS) entry which is preliminary data.</text>
</comment>
<feature type="DNA-binding region" description="H-T-H motif" evidence="4">
    <location>
        <begin position="33"/>
        <end position="52"/>
    </location>
</feature>
<evidence type="ECO:0000256" key="2">
    <source>
        <dbReference type="ARBA" id="ARBA00023125"/>
    </source>
</evidence>
<dbReference type="InterPro" id="IPR009057">
    <property type="entry name" value="Homeodomain-like_sf"/>
</dbReference>
<name>A0A4R4ZGI9_9ACTN</name>
<dbReference type="Gene3D" id="1.10.357.10">
    <property type="entry name" value="Tetracycline Repressor, domain 2"/>
    <property type="match status" value="1"/>
</dbReference>
<evidence type="ECO:0000313" key="6">
    <source>
        <dbReference type="EMBL" id="TDD57718.1"/>
    </source>
</evidence>
<dbReference type="GO" id="GO:0000976">
    <property type="term" value="F:transcription cis-regulatory region binding"/>
    <property type="evidence" value="ECO:0007669"/>
    <property type="project" value="TreeGrafter"/>
</dbReference>
<dbReference type="OrthoDB" id="3186364at2"/>
<keyword evidence="2 4" id="KW-0238">DNA-binding</keyword>
<dbReference type="InterPro" id="IPR050109">
    <property type="entry name" value="HTH-type_TetR-like_transc_reg"/>
</dbReference>
<evidence type="ECO:0000259" key="5">
    <source>
        <dbReference type="PROSITE" id="PS50977"/>
    </source>
</evidence>
<feature type="domain" description="HTH tetR-type" evidence="5">
    <location>
        <begin position="10"/>
        <end position="70"/>
    </location>
</feature>